<evidence type="ECO:0000313" key="6">
    <source>
        <dbReference type="EMBL" id="OLF05967.1"/>
    </source>
</evidence>
<evidence type="ECO:0000256" key="3">
    <source>
        <dbReference type="PROSITE-ProRule" id="PRU10007"/>
    </source>
</evidence>
<dbReference type="PANTHER" id="PTHR11699">
    <property type="entry name" value="ALDEHYDE DEHYDROGENASE-RELATED"/>
    <property type="match status" value="1"/>
</dbReference>
<dbReference type="SUPFAM" id="SSF53720">
    <property type="entry name" value="ALDH-like"/>
    <property type="match status" value="1"/>
</dbReference>
<dbReference type="InterPro" id="IPR016162">
    <property type="entry name" value="Ald_DH_N"/>
</dbReference>
<organism evidence="6 7">
    <name type="scientific">Actinophytocola xinjiangensis</name>
    <dbReference type="NCBI Taxonomy" id="485602"/>
    <lineage>
        <taxon>Bacteria</taxon>
        <taxon>Bacillati</taxon>
        <taxon>Actinomycetota</taxon>
        <taxon>Actinomycetes</taxon>
        <taxon>Pseudonocardiales</taxon>
        <taxon>Pseudonocardiaceae</taxon>
    </lineage>
</organism>
<sequence length="499" mass="51164">MTLTSDLSPATRRAASGIREHYDLSIGGEWVPAASGARTPSIDPTTEEQVTEVAEAGPADVARAVDAATRAAGPWAALGWQARAAALTELADRVAAHAGELARMDAVDAGIPVDGMAKDVDNAVATLRYFAGLASELKGQTIEVPGVGLNLTLREPYGVVGRIVPFNHPIQFAASGIAGPLAAGNAVVLKPGDTTPVSALRLAELADGVLPPGVLNVVTGGREAGAALVAHPGVPRIAFTGGVESGRAVARAAADRLKAVTLELSGKNPLIVFPDVDVAAAAEAATRAMNFTRGQGQSCGSPSRMLVHESVRAEFVAELVARVEALSVGDPLVPGVEMGPLAFAGHHQRVLGHLERGLASGARLVTGGGRPEGLGPAGYFLAPTVFDDVTPEMALATEEIFGPVVSVLGWTDEDQALQIANALPVGLTANIWTNDVTTALRFGRAVQAGYVWINGAGQRPLGAPFGGHKLSGIGTENSLEELVSFTRVKNLSIGPGSRP</sequence>
<evidence type="ECO:0000313" key="7">
    <source>
        <dbReference type="Proteomes" id="UP000185696"/>
    </source>
</evidence>
<proteinExistence type="inferred from homology"/>
<keyword evidence="2 4" id="KW-0560">Oxidoreductase</keyword>
<dbReference type="FunFam" id="3.40.605.10:FF:000007">
    <property type="entry name" value="NAD/NADP-dependent betaine aldehyde dehydrogenase"/>
    <property type="match status" value="1"/>
</dbReference>
<feature type="domain" description="Aldehyde dehydrogenase" evidence="5">
    <location>
        <begin position="30"/>
        <end position="490"/>
    </location>
</feature>
<gene>
    <name evidence="6" type="ORF">BLA60_33440</name>
</gene>
<dbReference type="InterPro" id="IPR015590">
    <property type="entry name" value="Aldehyde_DH_dom"/>
</dbReference>
<keyword evidence="7" id="KW-1185">Reference proteome</keyword>
<dbReference type="InterPro" id="IPR016163">
    <property type="entry name" value="Ald_DH_C"/>
</dbReference>
<dbReference type="RefSeq" id="WP_075137057.1">
    <property type="nucleotide sequence ID" value="NZ_MSIF01000024.1"/>
</dbReference>
<comment type="caution">
    <text evidence="6">The sequence shown here is derived from an EMBL/GenBank/DDBJ whole genome shotgun (WGS) entry which is preliminary data.</text>
</comment>
<dbReference type="InterPro" id="IPR016161">
    <property type="entry name" value="Ald_DH/histidinol_DH"/>
</dbReference>
<dbReference type="Proteomes" id="UP000185696">
    <property type="component" value="Unassembled WGS sequence"/>
</dbReference>
<dbReference type="EMBL" id="MSIF01000024">
    <property type="protein sequence ID" value="OLF05967.1"/>
    <property type="molecule type" value="Genomic_DNA"/>
</dbReference>
<reference evidence="6 7" key="1">
    <citation type="submission" date="2016-12" db="EMBL/GenBank/DDBJ databases">
        <title>The draft genome sequence of Actinophytocola xinjiangensis.</title>
        <authorList>
            <person name="Wang W."/>
            <person name="Yuan L."/>
        </authorList>
    </citation>
    <scope>NUCLEOTIDE SEQUENCE [LARGE SCALE GENOMIC DNA]</scope>
    <source>
        <strain evidence="6 7">CGMCC 4.4663</strain>
    </source>
</reference>
<dbReference type="AlphaFoldDB" id="A0A7Z0WFY6"/>
<evidence type="ECO:0000256" key="1">
    <source>
        <dbReference type="ARBA" id="ARBA00009986"/>
    </source>
</evidence>
<dbReference type="InterPro" id="IPR029510">
    <property type="entry name" value="Ald_DH_CS_GLU"/>
</dbReference>
<dbReference type="OrthoDB" id="6882680at2"/>
<dbReference type="Gene3D" id="3.40.605.10">
    <property type="entry name" value="Aldehyde Dehydrogenase, Chain A, domain 1"/>
    <property type="match status" value="1"/>
</dbReference>
<dbReference type="GO" id="GO:0016620">
    <property type="term" value="F:oxidoreductase activity, acting on the aldehyde or oxo group of donors, NAD or NADP as acceptor"/>
    <property type="evidence" value="ECO:0007669"/>
    <property type="project" value="InterPro"/>
</dbReference>
<dbReference type="Gene3D" id="3.40.309.10">
    <property type="entry name" value="Aldehyde Dehydrogenase, Chain A, domain 2"/>
    <property type="match status" value="1"/>
</dbReference>
<dbReference type="Pfam" id="PF00171">
    <property type="entry name" value="Aldedh"/>
    <property type="match status" value="1"/>
</dbReference>
<feature type="active site" evidence="3">
    <location>
        <position position="263"/>
    </location>
</feature>
<evidence type="ECO:0000256" key="2">
    <source>
        <dbReference type="ARBA" id="ARBA00023002"/>
    </source>
</evidence>
<dbReference type="PROSITE" id="PS00687">
    <property type="entry name" value="ALDEHYDE_DEHYDR_GLU"/>
    <property type="match status" value="1"/>
</dbReference>
<protein>
    <recommendedName>
        <fullName evidence="5">Aldehyde dehydrogenase domain-containing protein</fullName>
    </recommendedName>
</protein>
<evidence type="ECO:0000259" key="5">
    <source>
        <dbReference type="Pfam" id="PF00171"/>
    </source>
</evidence>
<name>A0A7Z0WFY6_9PSEU</name>
<evidence type="ECO:0000256" key="4">
    <source>
        <dbReference type="RuleBase" id="RU003345"/>
    </source>
</evidence>
<comment type="similarity">
    <text evidence="1 4">Belongs to the aldehyde dehydrogenase family.</text>
</comment>
<accession>A0A7Z0WFY6</accession>